<feature type="compositionally biased region" description="Polar residues" evidence="4">
    <location>
        <begin position="656"/>
        <end position="671"/>
    </location>
</feature>
<dbReference type="Gramene" id="Manes.04G153800.3.v8.1">
    <property type="protein sequence ID" value="Manes.04G153800.3.v8.1.CDS"/>
    <property type="gene ID" value="Manes.04G153800.v8.1"/>
</dbReference>
<sequence length="704" mass="79713">MSQPQRVVVVQDASRDISPSAIIWLLENFSFKAGDVLILFGVLHQVNNPMGYKVKVDSSSIFGVNPKYIEEEVAKKINEYSTNVEIVRISKHCEVEQIEFRIEVRPGPTPKVVALKAARTLKATWVVLDRQMKKDKKYFMERLQCGISRMKRDNTIEVLRQPKSRLNTIKPPEKTTQTRTQVRYDEMIPGSPRKRVSSQNHLTAPQFSSSKEVYVDRSEDISRGSHSQSTPFSKSSSDQAMTATTSTSSLIDTKHSSFSYQEEEYTYTEKETGEEQSPFSNAENNVHHGGQKEATAESPNEHKHNRKYDDWMGGGPTDELFLNSICSICKNRRPRIGWKRDFTYAELHAATEGFSPKNFLSEGGFGTVYRGELGGLKIAVKQHKSASFQGEKEFKSEVNVLSKARNENLVMLLGSCAEGSHRLLVYEYVCNGSLDQHLSKHSRRPLSWEKRMKIALGAAKGLQYLHENNIIHRDMRPNNILITHDHEALLGDFGLARTQHDDSDHSWETRVVGTLGYLAPEYAECGRVSNKTDVYSFGVVLLQLITGLKTTDKILGGKSLVGWARPLLKEKNYPDLIDPRILDSHDVHQLFWMVRVAEKCLSKDPHKRLTMDKVVYALNHVMERDDSCGIRWYSPVHSNSISSTPESYDSMDDDSSFTVKTGSTSSTSQMSVRLPSLSPLRLPPSPPLRFSSHFYKRISDIQDS</sequence>
<accession>A0A2C9W471</accession>
<dbReference type="InterPro" id="IPR000719">
    <property type="entry name" value="Prot_kinase_dom"/>
</dbReference>
<feature type="compositionally biased region" description="Polar residues" evidence="4">
    <location>
        <begin position="197"/>
        <end position="211"/>
    </location>
</feature>
<dbReference type="AlphaFoldDB" id="A0A2C9W471"/>
<feature type="region of interest" description="Disordered" evidence="4">
    <location>
        <begin position="641"/>
        <end position="689"/>
    </location>
</feature>
<keyword evidence="2" id="KW-0547">Nucleotide-binding</keyword>
<evidence type="ECO:0000259" key="5">
    <source>
        <dbReference type="PROSITE" id="PS50011"/>
    </source>
</evidence>
<comment type="caution">
    <text evidence="6">The sequence shown here is derived from an EMBL/GenBank/DDBJ whole genome shotgun (WGS) entry which is preliminary data.</text>
</comment>
<proteinExistence type="predicted"/>
<dbReference type="FunFam" id="1.10.510.10:FF:000849">
    <property type="entry name" value="receptor-like cytosolic serine/threonine-protein kinase RBK1 isoform X1"/>
    <property type="match status" value="1"/>
</dbReference>
<dbReference type="PROSITE" id="PS00109">
    <property type="entry name" value="PROTEIN_KINASE_TYR"/>
    <property type="match status" value="1"/>
</dbReference>
<evidence type="ECO:0000256" key="3">
    <source>
        <dbReference type="ARBA" id="ARBA00022840"/>
    </source>
</evidence>
<dbReference type="Gene3D" id="3.30.200.20">
    <property type="entry name" value="Phosphorylase Kinase, domain 1"/>
    <property type="match status" value="1"/>
</dbReference>
<gene>
    <name evidence="6" type="ORF">MANES_04G153800v8</name>
</gene>
<protein>
    <recommendedName>
        <fullName evidence="5">Protein kinase domain-containing protein</fullName>
    </recommendedName>
</protein>
<dbReference type="SUPFAM" id="SSF56112">
    <property type="entry name" value="Protein kinase-like (PK-like)"/>
    <property type="match status" value="1"/>
</dbReference>
<keyword evidence="7" id="KW-1185">Reference proteome</keyword>
<dbReference type="PANTHER" id="PTHR47989:SF8">
    <property type="entry name" value="INACTIVE PROTEIN KINASE SELMODRAFT_444075-LIKE"/>
    <property type="match status" value="1"/>
</dbReference>
<dbReference type="GO" id="GO:0004674">
    <property type="term" value="F:protein serine/threonine kinase activity"/>
    <property type="evidence" value="ECO:0007669"/>
    <property type="project" value="UniProtKB-KW"/>
</dbReference>
<dbReference type="InterPro" id="IPR011009">
    <property type="entry name" value="Kinase-like_dom_sf"/>
</dbReference>
<dbReference type="GO" id="GO:0005524">
    <property type="term" value="F:ATP binding"/>
    <property type="evidence" value="ECO:0007669"/>
    <property type="project" value="UniProtKB-KW"/>
</dbReference>
<evidence type="ECO:0000256" key="4">
    <source>
        <dbReference type="SAM" id="MobiDB-lite"/>
    </source>
</evidence>
<evidence type="ECO:0000256" key="1">
    <source>
        <dbReference type="ARBA" id="ARBA00022527"/>
    </source>
</evidence>
<dbReference type="InterPro" id="IPR001245">
    <property type="entry name" value="Ser-Thr/Tyr_kinase_cat_dom"/>
</dbReference>
<dbReference type="FunFam" id="3.30.200.20:FF:000604">
    <property type="entry name" value="Proline-rich receptor-like protein kinase PERK8"/>
    <property type="match status" value="1"/>
</dbReference>
<dbReference type="Gene3D" id="1.10.510.10">
    <property type="entry name" value="Transferase(Phosphotransferase) domain 1"/>
    <property type="match status" value="1"/>
</dbReference>
<reference evidence="7" key="1">
    <citation type="journal article" date="2016" name="Nat. Biotechnol.">
        <title>Sequencing wild and cultivated cassava and related species reveals extensive interspecific hybridization and genetic diversity.</title>
        <authorList>
            <person name="Bredeson J.V."/>
            <person name="Lyons J.B."/>
            <person name="Prochnik S.E."/>
            <person name="Wu G.A."/>
            <person name="Ha C.M."/>
            <person name="Edsinger-Gonzales E."/>
            <person name="Grimwood J."/>
            <person name="Schmutz J."/>
            <person name="Rabbi I.Y."/>
            <person name="Egesi C."/>
            <person name="Nauluvula P."/>
            <person name="Lebot V."/>
            <person name="Ndunguru J."/>
            <person name="Mkamilo G."/>
            <person name="Bart R.S."/>
            <person name="Setter T.L."/>
            <person name="Gleadow R.M."/>
            <person name="Kulakow P."/>
            <person name="Ferguson M.E."/>
            <person name="Rounsley S."/>
            <person name="Rokhsar D.S."/>
        </authorList>
    </citation>
    <scope>NUCLEOTIDE SEQUENCE [LARGE SCALE GENOMIC DNA]</scope>
    <source>
        <strain evidence="7">cv. AM560-2</strain>
    </source>
</reference>
<keyword evidence="1" id="KW-0723">Serine/threonine-protein kinase</keyword>
<feature type="compositionally biased region" description="Basic and acidic residues" evidence="4">
    <location>
        <begin position="213"/>
        <end position="223"/>
    </location>
</feature>
<dbReference type="PANTHER" id="PTHR47989">
    <property type="entry name" value="OS01G0750732 PROTEIN"/>
    <property type="match status" value="1"/>
</dbReference>
<evidence type="ECO:0000313" key="6">
    <source>
        <dbReference type="EMBL" id="OAY53313.1"/>
    </source>
</evidence>
<keyword evidence="1" id="KW-0808">Transferase</keyword>
<feature type="compositionally biased region" description="Basic and acidic residues" evidence="4">
    <location>
        <begin position="290"/>
        <end position="303"/>
    </location>
</feature>
<evidence type="ECO:0000256" key="2">
    <source>
        <dbReference type="ARBA" id="ARBA00022741"/>
    </source>
</evidence>
<feature type="region of interest" description="Disordered" evidence="4">
    <location>
        <begin position="160"/>
        <end position="303"/>
    </location>
</feature>
<evidence type="ECO:0000313" key="7">
    <source>
        <dbReference type="Proteomes" id="UP000091857"/>
    </source>
</evidence>
<dbReference type="OrthoDB" id="4062651at2759"/>
<dbReference type="Pfam" id="PF07714">
    <property type="entry name" value="PK_Tyr_Ser-Thr"/>
    <property type="match status" value="1"/>
</dbReference>
<dbReference type="PROSITE" id="PS50011">
    <property type="entry name" value="PROTEIN_KINASE_DOM"/>
    <property type="match status" value="1"/>
</dbReference>
<feature type="domain" description="Protein kinase" evidence="5">
    <location>
        <begin position="354"/>
        <end position="623"/>
    </location>
</feature>
<feature type="compositionally biased region" description="Polar residues" evidence="4">
    <location>
        <begin position="224"/>
        <end position="259"/>
    </location>
</feature>
<keyword evidence="1" id="KW-0418">Kinase</keyword>
<dbReference type="InterPro" id="IPR008266">
    <property type="entry name" value="Tyr_kinase_AS"/>
</dbReference>
<dbReference type="Proteomes" id="UP000091857">
    <property type="component" value="Chromosome 4"/>
</dbReference>
<name>A0A2C9W471_MANES</name>
<dbReference type="EMBL" id="CM004390">
    <property type="protein sequence ID" value="OAY53313.1"/>
    <property type="molecule type" value="Genomic_DNA"/>
</dbReference>
<organism evidence="6 7">
    <name type="scientific">Manihot esculenta</name>
    <name type="common">Cassava</name>
    <name type="synonym">Jatropha manihot</name>
    <dbReference type="NCBI Taxonomy" id="3983"/>
    <lineage>
        <taxon>Eukaryota</taxon>
        <taxon>Viridiplantae</taxon>
        <taxon>Streptophyta</taxon>
        <taxon>Embryophyta</taxon>
        <taxon>Tracheophyta</taxon>
        <taxon>Spermatophyta</taxon>
        <taxon>Magnoliopsida</taxon>
        <taxon>eudicotyledons</taxon>
        <taxon>Gunneridae</taxon>
        <taxon>Pentapetalae</taxon>
        <taxon>rosids</taxon>
        <taxon>fabids</taxon>
        <taxon>Malpighiales</taxon>
        <taxon>Euphorbiaceae</taxon>
        <taxon>Crotonoideae</taxon>
        <taxon>Manihoteae</taxon>
        <taxon>Manihot</taxon>
    </lineage>
</organism>
<keyword evidence="3" id="KW-0067">ATP-binding</keyword>